<protein>
    <submittedName>
        <fullName evidence="2">Protease complex subunit PrcB family protein</fullName>
    </submittedName>
</protein>
<dbReference type="PROSITE" id="PS51257">
    <property type="entry name" value="PROKAR_LIPOPROTEIN"/>
    <property type="match status" value="1"/>
</dbReference>
<reference evidence="2" key="1">
    <citation type="submission" date="2021-11" db="EMBL/GenBank/DDBJ databases">
        <title>Genome sequence.</title>
        <authorList>
            <person name="Sun Q."/>
        </authorList>
    </citation>
    <scope>NUCLEOTIDE SEQUENCE</scope>
    <source>
        <strain evidence="2">JC740</strain>
    </source>
</reference>
<proteinExistence type="predicted"/>
<dbReference type="Proteomes" id="UP001430306">
    <property type="component" value="Unassembled WGS sequence"/>
</dbReference>
<comment type="caution">
    <text evidence="2">The sequence shown here is derived from an EMBL/GenBank/DDBJ whole genome shotgun (WGS) entry which is preliminary data.</text>
</comment>
<dbReference type="InterPro" id="IPR025748">
    <property type="entry name" value="PrcB_C_dom"/>
</dbReference>
<dbReference type="RefSeq" id="WP_230274252.1">
    <property type="nucleotide sequence ID" value="NZ_JAJKFW010000024.1"/>
</dbReference>
<dbReference type="GO" id="GO:0006508">
    <property type="term" value="P:proteolysis"/>
    <property type="evidence" value="ECO:0007669"/>
    <property type="project" value="UniProtKB-KW"/>
</dbReference>
<keyword evidence="3" id="KW-1185">Reference proteome</keyword>
<organism evidence="2 3">
    <name type="scientific">Rhodopirellula halodulae</name>
    <dbReference type="NCBI Taxonomy" id="2894198"/>
    <lineage>
        <taxon>Bacteria</taxon>
        <taxon>Pseudomonadati</taxon>
        <taxon>Planctomycetota</taxon>
        <taxon>Planctomycetia</taxon>
        <taxon>Pirellulales</taxon>
        <taxon>Pirellulaceae</taxon>
        <taxon>Rhodopirellula</taxon>
    </lineage>
</organism>
<evidence type="ECO:0000259" key="1">
    <source>
        <dbReference type="Pfam" id="PF14343"/>
    </source>
</evidence>
<keyword evidence="2" id="KW-0378">Hydrolase</keyword>
<dbReference type="EMBL" id="JAJKFW010000024">
    <property type="protein sequence ID" value="MCC9643303.1"/>
    <property type="molecule type" value="Genomic_DNA"/>
</dbReference>
<feature type="domain" description="PrcB C-terminal" evidence="1">
    <location>
        <begin position="89"/>
        <end position="144"/>
    </location>
</feature>
<evidence type="ECO:0000313" key="3">
    <source>
        <dbReference type="Proteomes" id="UP001430306"/>
    </source>
</evidence>
<name>A0ABS8NKG4_9BACT</name>
<dbReference type="Pfam" id="PF14343">
    <property type="entry name" value="PrcB_C"/>
    <property type="match status" value="1"/>
</dbReference>
<accession>A0ABS8NKG4</accession>
<keyword evidence="2" id="KW-0645">Protease</keyword>
<dbReference type="GO" id="GO:0008233">
    <property type="term" value="F:peptidase activity"/>
    <property type="evidence" value="ECO:0007669"/>
    <property type="project" value="UniProtKB-KW"/>
</dbReference>
<sequence length="160" mass="17026">MKTHSPGKIRVTVLLFAVLGGVGCYQSTSPLPIAEQDKISILRTVSLDRIEQEGVEVVRSEAQLMKLLGTSSNEHPSGAAKIDFEKETLLIASLGECSSTGYSISIQGISLQNSLLKVFVKRSSPTPGRMVGMAMTYPSHAVVVAKLPADIAVQVVSIES</sequence>
<evidence type="ECO:0000313" key="2">
    <source>
        <dbReference type="EMBL" id="MCC9643303.1"/>
    </source>
</evidence>
<gene>
    <name evidence="2" type="ORF">LOC71_13540</name>
</gene>